<proteinExistence type="predicted"/>
<organism evidence="2 3">
    <name type="scientific">Corynebacterium matruchotii</name>
    <dbReference type="NCBI Taxonomy" id="43768"/>
    <lineage>
        <taxon>Bacteria</taxon>
        <taxon>Bacillati</taxon>
        <taxon>Actinomycetota</taxon>
        <taxon>Actinomycetes</taxon>
        <taxon>Mycobacteriales</taxon>
        <taxon>Corynebacteriaceae</taxon>
        <taxon>Corynebacterium</taxon>
    </lineage>
</organism>
<keyword evidence="2" id="KW-0808">Transferase</keyword>
<dbReference type="InterPro" id="IPR032784">
    <property type="entry name" value="THDPS_M"/>
</dbReference>
<dbReference type="GO" id="GO:0008666">
    <property type="term" value="F:2,3,4,5-tetrahydropyridine-2,6-dicarboxylate N-succinyltransferase activity"/>
    <property type="evidence" value="ECO:0007669"/>
    <property type="project" value="UniProtKB-EC"/>
</dbReference>
<dbReference type="Proteomes" id="UP000249886">
    <property type="component" value="Unassembled WGS sequence"/>
</dbReference>
<dbReference type="GeneID" id="84575042"/>
<sequence>MTVIGAQAIGIANIAMDGSVLDTWYPYPELITNTSDPSGTERLGAQDLPIKLLNLIKIDQDRMVEQVAVRTTIADLSKPPTDAHDVYLRLHLLSHRLVKPTTINMDDAVERLTITVWTNKGPCLPDNFEHMRAALRSRGLIHVYGIDSLPRMVDYVVPAGVQITEAERVRLGAYLAPGTRVIREGFVSHNAGTLGPGRVEGRIASGTVVGTNIDLGISASLVSMKPAPLHVGNNCSLGVSAAVIGLNLGDNVHVGNNIVLDPTTPLLFADSEEIHLAGEIDGQSNWLIQMEKHSVEPVARRLTDHDAKFMLRNPPVSDYTY</sequence>
<comment type="caution">
    <text evidence="2">The sequence shown here is derived from an EMBL/GenBank/DDBJ whole genome shotgun (WGS) entry which is preliminary data.</text>
</comment>
<dbReference type="EC" id="2.3.1.117" evidence="2"/>
<dbReference type="InterPro" id="IPR038361">
    <property type="entry name" value="THDPS_M_sf"/>
</dbReference>
<dbReference type="Gene3D" id="2.160.10.10">
    <property type="entry name" value="Hexapeptide repeat proteins"/>
    <property type="match status" value="1"/>
</dbReference>
<dbReference type="EMBL" id="UARK01000033">
    <property type="protein sequence ID" value="SPW33206.1"/>
    <property type="molecule type" value="Genomic_DNA"/>
</dbReference>
<keyword evidence="2" id="KW-0012">Acyltransferase</keyword>
<dbReference type="InterPro" id="IPR001451">
    <property type="entry name" value="Hexapep"/>
</dbReference>
<evidence type="ECO:0000313" key="2">
    <source>
        <dbReference type="EMBL" id="SPW33206.1"/>
    </source>
</evidence>
<dbReference type="Gene3D" id="3.30.70.2010">
    <property type="match status" value="1"/>
</dbReference>
<feature type="domain" description="2,3,4,5-tetrahydropyridine-2,6-dicarboxylate N-succinyltransferase middle" evidence="1">
    <location>
        <begin position="112"/>
        <end position="151"/>
    </location>
</feature>
<accession>A0A6H9XS12</accession>
<evidence type="ECO:0000259" key="1">
    <source>
        <dbReference type="Pfam" id="PF14789"/>
    </source>
</evidence>
<dbReference type="SUPFAM" id="SSF51161">
    <property type="entry name" value="Trimeric LpxA-like enzymes"/>
    <property type="match status" value="1"/>
</dbReference>
<reference evidence="2 3" key="1">
    <citation type="submission" date="2018-06" db="EMBL/GenBank/DDBJ databases">
        <authorList>
            <consortium name="Pathogen Informatics"/>
            <person name="Doyle S."/>
        </authorList>
    </citation>
    <scope>NUCLEOTIDE SEQUENCE [LARGE SCALE GENOMIC DNA]</scope>
    <source>
        <strain evidence="2 3">NCTC10254</strain>
    </source>
</reference>
<gene>
    <name evidence="2" type="primary">dapD1</name>
    <name evidence="2" type="ORF">NCTC10254_02351</name>
</gene>
<dbReference type="Pfam" id="PF14602">
    <property type="entry name" value="Hexapep_2"/>
    <property type="match status" value="1"/>
</dbReference>
<dbReference type="AlphaFoldDB" id="A0A6H9XS12"/>
<dbReference type="Pfam" id="PF14789">
    <property type="entry name" value="THDPS_M"/>
    <property type="match status" value="1"/>
</dbReference>
<evidence type="ECO:0000313" key="3">
    <source>
        <dbReference type="Proteomes" id="UP000249886"/>
    </source>
</evidence>
<dbReference type="Gene3D" id="3.30.60.70">
    <property type="entry name" value="Trimeric LpxA-like enzymes"/>
    <property type="match status" value="1"/>
</dbReference>
<dbReference type="RefSeq" id="WP_005526969.1">
    <property type="nucleotide sequence ID" value="NZ_CP050134.2"/>
</dbReference>
<protein>
    <submittedName>
        <fullName evidence="2">2,3,4,5-tetrahydropyridine-2,6-dicarboxylate N-succinyltransferase</fullName>
        <ecNumber evidence="2">2.3.1.117</ecNumber>
    </submittedName>
</protein>
<name>A0A6H9XS12_9CORY</name>
<dbReference type="InterPro" id="IPR011004">
    <property type="entry name" value="Trimer_LpxA-like_sf"/>
</dbReference>